<reference evidence="2" key="1">
    <citation type="submission" date="2016-10" db="EMBL/GenBank/DDBJ databases">
        <authorList>
            <person name="Varghese N."/>
            <person name="Submissions S."/>
        </authorList>
    </citation>
    <scope>NUCLEOTIDE SEQUENCE [LARGE SCALE GENOMIC DNA]</scope>
    <source>
        <strain evidence="2">DSM 45245</strain>
    </source>
</reference>
<evidence type="ECO:0000313" key="2">
    <source>
        <dbReference type="Proteomes" id="UP000242415"/>
    </source>
</evidence>
<organism evidence="1 2">
    <name type="scientific">Micromonospora pattaloongensis</name>
    <dbReference type="NCBI Taxonomy" id="405436"/>
    <lineage>
        <taxon>Bacteria</taxon>
        <taxon>Bacillati</taxon>
        <taxon>Actinomycetota</taxon>
        <taxon>Actinomycetes</taxon>
        <taxon>Micromonosporales</taxon>
        <taxon>Micromonosporaceae</taxon>
        <taxon>Micromonospora</taxon>
    </lineage>
</organism>
<dbReference type="Proteomes" id="UP000242415">
    <property type="component" value="Unassembled WGS sequence"/>
</dbReference>
<dbReference type="AlphaFoldDB" id="A0A1H3FW82"/>
<sequence>MTRIPTRSGVVRRTMSVAAFPAVDPVGIEVHDSAGQRHASNGR</sequence>
<name>A0A1H3FW82_9ACTN</name>
<keyword evidence="2" id="KW-1185">Reference proteome</keyword>
<protein>
    <submittedName>
        <fullName evidence="1">Uncharacterized protein</fullName>
    </submittedName>
</protein>
<gene>
    <name evidence="1" type="ORF">SAMN05444365_101183</name>
</gene>
<accession>A0A1H3FW82</accession>
<dbReference type="EMBL" id="FNPH01000001">
    <property type="protein sequence ID" value="SDX95180.1"/>
    <property type="molecule type" value="Genomic_DNA"/>
</dbReference>
<proteinExistence type="predicted"/>
<evidence type="ECO:0000313" key="1">
    <source>
        <dbReference type="EMBL" id="SDX95180.1"/>
    </source>
</evidence>